<organism evidence="1 2">
    <name type="scientific">Pleurotus eryngii</name>
    <name type="common">Boletus of the steppes</name>
    <dbReference type="NCBI Taxonomy" id="5323"/>
    <lineage>
        <taxon>Eukaryota</taxon>
        <taxon>Fungi</taxon>
        <taxon>Dikarya</taxon>
        <taxon>Basidiomycota</taxon>
        <taxon>Agaricomycotina</taxon>
        <taxon>Agaricomycetes</taxon>
        <taxon>Agaricomycetidae</taxon>
        <taxon>Agaricales</taxon>
        <taxon>Pleurotineae</taxon>
        <taxon>Pleurotaceae</taxon>
        <taxon>Pleurotus</taxon>
    </lineage>
</organism>
<dbReference type="PANTHER" id="PTHR11937">
    <property type="entry name" value="ACTIN"/>
    <property type="match status" value="1"/>
</dbReference>
<evidence type="ECO:0000313" key="2">
    <source>
        <dbReference type="Proteomes" id="UP000807025"/>
    </source>
</evidence>
<dbReference type="Gene3D" id="3.30.420.40">
    <property type="match status" value="1"/>
</dbReference>
<dbReference type="FunFam" id="3.30.420.40:FF:000050">
    <property type="entry name" value="Actin, alpha skeletal muscle"/>
    <property type="match status" value="2"/>
</dbReference>
<name>A0A9P6A6I2_PLEER</name>
<dbReference type="Proteomes" id="UP000807025">
    <property type="component" value="Unassembled WGS sequence"/>
</dbReference>
<dbReference type="SUPFAM" id="SSF53067">
    <property type="entry name" value="Actin-like ATPase domain"/>
    <property type="match status" value="1"/>
</dbReference>
<dbReference type="InterPro" id="IPR020902">
    <property type="entry name" value="Actin/actin-like_CS"/>
</dbReference>
<dbReference type="PROSITE" id="PS01132">
    <property type="entry name" value="ACTINS_ACT_LIKE"/>
    <property type="match status" value="1"/>
</dbReference>
<dbReference type="Pfam" id="PF00022">
    <property type="entry name" value="Actin"/>
    <property type="match status" value="1"/>
</dbReference>
<dbReference type="AlphaFoldDB" id="A0A9P6A6I2"/>
<comment type="caution">
    <text evidence="1">The sequence shown here is derived from an EMBL/GenBank/DDBJ whole genome shotgun (WGS) entry which is preliminary data.</text>
</comment>
<gene>
    <name evidence="1" type="ORF">BDN71DRAFT_1502456</name>
</gene>
<dbReference type="InterPro" id="IPR004000">
    <property type="entry name" value="Actin"/>
</dbReference>
<accession>A0A9P6A6I2</accession>
<reference evidence="1" key="1">
    <citation type="submission" date="2020-11" db="EMBL/GenBank/DDBJ databases">
        <authorList>
            <consortium name="DOE Joint Genome Institute"/>
            <person name="Ahrendt S."/>
            <person name="Riley R."/>
            <person name="Andreopoulos W."/>
            <person name="Labutti K."/>
            <person name="Pangilinan J."/>
            <person name="Ruiz-Duenas F.J."/>
            <person name="Barrasa J.M."/>
            <person name="Sanchez-Garcia M."/>
            <person name="Camarero S."/>
            <person name="Miyauchi S."/>
            <person name="Serrano A."/>
            <person name="Linde D."/>
            <person name="Babiker R."/>
            <person name="Drula E."/>
            <person name="Ayuso-Fernandez I."/>
            <person name="Pacheco R."/>
            <person name="Padilla G."/>
            <person name="Ferreira P."/>
            <person name="Barriuso J."/>
            <person name="Kellner H."/>
            <person name="Castanera R."/>
            <person name="Alfaro M."/>
            <person name="Ramirez L."/>
            <person name="Pisabarro A.G."/>
            <person name="Kuo A."/>
            <person name="Tritt A."/>
            <person name="Lipzen A."/>
            <person name="He G."/>
            <person name="Yan M."/>
            <person name="Ng V."/>
            <person name="Cullen D."/>
            <person name="Martin F."/>
            <person name="Rosso M.-N."/>
            <person name="Henrissat B."/>
            <person name="Hibbett D."/>
            <person name="Martinez A.T."/>
            <person name="Grigoriev I.V."/>
        </authorList>
    </citation>
    <scope>NUCLEOTIDE SEQUENCE</scope>
    <source>
        <strain evidence="1">ATCC 90797</strain>
    </source>
</reference>
<sequence>MSVEDNIAALVIDNGPGMWKAGFASDDVPRSVFPSIVGRPSRQGVMAGTRQKDTYVGYVYAPFVGLFNYNSSTQRQGPNQAWCPNLKPPRRARRHHQLGRHGEIWHYTFYNELRVAPEEHPVLLTEAPLNPKANREKMTQIMFETFNVPAFYISVEASPSMPLVARLHCPHLRRLQPSLCDLST</sequence>
<keyword evidence="2" id="KW-1185">Reference proteome</keyword>
<protein>
    <submittedName>
        <fullName evidence="1">Actin-like ATPase domain-containing protein</fullName>
    </submittedName>
</protein>
<proteinExistence type="predicted"/>
<dbReference type="OrthoDB" id="5132116at2759"/>
<dbReference type="InterPro" id="IPR043129">
    <property type="entry name" value="ATPase_NBD"/>
</dbReference>
<dbReference type="EMBL" id="MU154529">
    <property type="protein sequence ID" value="KAF9499963.1"/>
    <property type="molecule type" value="Genomic_DNA"/>
</dbReference>
<evidence type="ECO:0000313" key="1">
    <source>
        <dbReference type="EMBL" id="KAF9499963.1"/>
    </source>
</evidence>